<evidence type="ECO:0000313" key="4">
    <source>
        <dbReference type="Proteomes" id="UP000299102"/>
    </source>
</evidence>
<feature type="compositionally biased region" description="Polar residues" evidence="1">
    <location>
        <begin position="18"/>
        <end position="28"/>
    </location>
</feature>
<dbReference type="STRING" id="151549.A0A4C1VDR6"/>
<evidence type="ECO:0000259" key="2">
    <source>
        <dbReference type="Pfam" id="PF05076"/>
    </source>
</evidence>
<dbReference type="InterPro" id="IPR020941">
    <property type="entry name" value="SUFU-like_domain"/>
</dbReference>
<protein>
    <submittedName>
        <fullName evidence="3">Suppressor of fused homolog</fullName>
    </submittedName>
</protein>
<name>A0A4C1VDR6_EUMVA</name>
<dbReference type="InterPro" id="IPR037181">
    <property type="entry name" value="SUFU_N"/>
</dbReference>
<evidence type="ECO:0000256" key="1">
    <source>
        <dbReference type="SAM" id="MobiDB-lite"/>
    </source>
</evidence>
<dbReference type="GO" id="GO:0005737">
    <property type="term" value="C:cytoplasm"/>
    <property type="evidence" value="ECO:0007669"/>
    <property type="project" value="TreeGrafter"/>
</dbReference>
<comment type="caution">
    <text evidence="3">The sequence shown here is derived from an EMBL/GenBank/DDBJ whole genome shotgun (WGS) entry which is preliminary data.</text>
</comment>
<reference evidence="3 4" key="1">
    <citation type="journal article" date="2019" name="Commun. Biol.">
        <title>The bagworm genome reveals a unique fibroin gene that provides high tensile strength.</title>
        <authorList>
            <person name="Kono N."/>
            <person name="Nakamura H."/>
            <person name="Ohtoshi R."/>
            <person name="Tomita M."/>
            <person name="Numata K."/>
            <person name="Arakawa K."/>
        </authorList>
    </citation>
    <scope>NUCLEOTIDE SEQUENCE [LARGE SCALE GENOMIC DNA]</scope>
</reference>
<dbReference type="SUPFAM" id="SSF103359">
    <property type="entry name" value="Suppressor of Fused, N-terminal domain"/>
    <property type="match status" value="1"/>
</dbReference>
<dbReference type="GO" id="GO:0005634">
    <property type="term" value="C:nucleus"/>
    <property type="evidence" value="ECO:0007669"/>
    <property type="project" value="TreeGrafter"/>
</dbReference>
<keyword evidence="4" id="KW-1185">Reference proteome</keyword>
<dbReference type="EMBL" id="BGZK01000318">
    <property type="protein sequence ID" value="GBP36432.1"/>
    <property type="molecule type" value="Genomic_DNA"/>
</dbReference>
<accession>A0A4C1VDR6</accession>
<feature type="region of interest" description="Disordered" evidence="1">
    <location>
        <begin position="18"/>
        <end position="50"/>
    </location>
</feature>
<evidence type="ECO:0000313" key="3">
    <source>
        <dbReference type="EMBL" id="GBP36432.1"/>
    </source>
</evidence>
<dbReference type="PANTHER" id="PTHR10928">
    <property type="entry name" value="SUPPRESSOR OF FUSED"/>
    <property type="match status" value="1"/>
</dbReference>
<sequence length="228" mass="24376">MSGNEGVVRSSALSFLTGQSQAQPNCTENMKGDEQSTHHPRIDLHGDGRVHPPVDRVLCASSTPPPSGYGLELTFRLKAPLGSAPPLWPAALLQHLARYIFTTGNKFCAGDHVSWHAALDGGASVGSGRSRIRHLLIAEDPQLPTVHTPLGTMVGCTGRELRAAQRGSGTDVLEHMTKDKQTPNVCAILYAADKRGGDIYAENVSLTTINGISSKAEGCRYLGWRCPI</sequence>
<dbReference type="AlphaFoldDB" id="A0A4C1VDR6"/>
<gene>
    <name evidence="3" type="primary">SUFU</name>
    <name evidence="3" type="ORF">EVAR_88012_1</name>
</gene>
<feature type="domain" description="Suppressor of fused-like" evidence="2">
    <location>
        <begin position="66"/>
        <end position="183"/>
    </location>
</feature>
<dbReference type="Pfam" id="PF05076">
    <property type="entry name" value="SUFU"/>
    <property type="match status" value="1"/>
</dbReference>
<feature type="compositionally biased region" description="Basic and acidic residues" evidence="1">
    <location>
        <begin position="30"/>
        <end position="50"/>
    </location>
</feature>
<proteinExistence type="predicted"/>
<dbReference type="PANTHER" id="PTHR10928:SF2">
    <property type="entry name" value="SUPPRESSOR OF FUSED HOMOLOG"/>
    <property type="match status" value="1"/>
</dbReference>
<dbReference type="Proteomes" id="UP000299102">
    <property type="component" value="Unassembled WGS sequence"/>
</dbReference>
<organism evidence="3 4">
    <name type="scientific">Eumeta variegata</name>
    <name type="common">Bagworm moth</name>
    <name type="synonym">Eumeta japonica</name>
    <dbReference type="NCBI Taxonomy" id="151549"/>
    <lineage>
        <taxon>Eukaryota</taxon>
        <taxon>Metazoa</taxon>
        <taxon>Ecdysozoa</taxon>
        <taxon>Arthropoda</taxon>
        <taxon>Hexapoda</taxon>
        <taxon>Insecta</taxon>
        <taxon>Pterygota</taxon>
        <taxon>Neoptera</taxon>
        <taxon>Endopterygota</taxon>
        <taxon>Lepidoptera</taxon>
        <taxon>Glossata</taxon>
        <taxon>Ditrysia</taxon>
        <taxon>Tineoidea</taxon>
        <taxon>Psychidae</taxon>
        <taxon>Oiketicinae</taxon>
        <taxon>Eumeta</taxon>
    </lineage>
</organism>
<dbReference type="InterPro" id="IPR007768">
    <property type="entry name" value="Suppressor_of_fused"/>
</dbReference>
<dbReference type="OrthoDB" id="10038834at2759"/>